<name>A0A087HGP2_ARAAL</name>
<dbReference type="Gramene" id="KFK41294">
    <property type="protein sequence ID" value="KFK41294"/>
    <property type="gene ID" value="AALP_AA2G111700"/>
</dbReference>
<evidence type="ECO:0000313" key="2">
    <source>
        <dbReference type="Proteomes" id="UP000029120"/>
    </source>
</evidence>
<keyword evidence="2" id="KW-1185">Reference proteome</keyword>
<organism evidence="1 2">
    <name type="scientific">Arabis alpina</name>
    <name type="common">Alpine rock-cress</name>
    <dbReference type="NCBI Taxonomy" id="50452"/>
    <lineage>
        <taxon>Eukaryota</taxon>
        <taxon>Viridiplantae</taxon>
        <taxon>Streptophyta</taxon>
        <taxon>Embryophyta</taxon>
        <taxon>Tracheophyta</taxon>
        <taxon>Spermatophyta</taxon>
        <taxon>Magnoliopsida</taxon>
        <taxon>eudicotyledons</taxon>
        <taxon>Gunneridae</taxon>
        <taxon>Pentapetalae</taxon>
        <taxon>rosids</taxon>
        <taxon>malvids</taxon>
        <taxon>Brassicales</taxon>
        <taxon>Brassicaceae</taxon>
        <taxon>Arabideae</taxon>
        <taxon>Arabis</taxon>
    </lineage>
</organism>
<protein>
    <submittedName>
        <fullName evidence="1">Uncharacterized protein</fullName>
    </submittedName>
</protein>
<dbReference type="AlphaFoldDB" id="A0A087HGP2"/>
<gene>
    <name evidence="1" type="ordered locus">AALP_Aa2g111700</name>
</gene>
<dbReference type="Proteomes" id="UP000029120">
    <property type="component" value="Chromosome 2"/>
</dbReference>
<proteinExistence type="predicted"/>
<sequence>MTQPLRPDADRFVEIFYQSFNHRRVIGRRRERLKSPPRNG</sequence>
<dbReference type="EMBL" id="CM002870">
    <property type="protein sequence ID" value="KFK41294.1"/>
    <property type="molecule type" value="Genomic_DNA"/>
</dbReference>
<accession>A0A087HGP2</accession>
<reference evidence="2" key="1">
    <citation type="journal article" date="2015" name="Nat. Plants">
        <title>Genome expansion of Arabis alpina linked with retrotransposition and reduced symmetric DNA methylation.</title>
        <authorList>
            <person name="Willing E.M."/>
            <person name="Rawat V."/>
            <person name="Mandakova T."/>
            <person name="Maumus F."/>
            <person name="James G.V."/>
            <person name="Nordstroem K.J."/>
            <person name="Becker C."/>
            <person name="Warthmann N."/>
            <person name="Chica C."/>
            <person name="Szarzynska B."/>
            <person name="Zytnicki M."/>
            <person name="Albani M.C."/>
            <person name="Kiefer C."/>
            <person name="Bergonzi S."/>
            <person name="Castaings L."/>
            <person name="Mateos J.L."/>
            <person name="Berns M.C."/>
            <person name="Bujdoso N."/>
            <person name="Piofczyk T."/>
            <person name="de Lorenzo L."/>
            <person name="Barrero-Sicilia C."/>
            <person name="Mateos I."/>
            <person name="Piednoel M."/>
            <person name="Hagmann J."/>
            <person name="Chen-Min-Tao R."/>
            <person name="Iglesias-Fernandez R."/>
            <person name="Schuster S.C."/>
            <person name="Alonso-Blanco C."/>
            <person name="Roudier F."/>
            <person name="Carbonero P."/>
            <person name="Paz-Ares J."/>
            <person name="Davis S.J."/>
            <person name="Pecinka A."/>
            <person name="Quesneville H."/>
            <person name="Colot V."/>
            <person name="Lysak M.A."/>
            <person name="Weigel D."/>
            <person name="Coupland G."/>
            <person name="Schneeberger K."/>
        </authorList>
    </citation>
    <scope>NUCLEOTIDE SEQUENCE [LARGE SCALE GENOMIC DNA]</scope>
    <source>
        <strain evidence="2">cv. Pajares</strain>
    </source>
</reference>
<evidence type="ECO:0000313" key="1">
    <source>
        <dbReference type="EMBL" id="KFK41294.1"/>
    </source>
</evidence>